<organism evidence="4">
    <name type="scientific">viral metagenome</name>
    <dbReference type="NCBI Taxonomy" id="1070528"/>
    <lineage>
        <taxon>unclassified sequences</taxon>
        <taxon>metagenomes</taxon>
        <taxon>organismal metagenomes</taxon>
    </lineage>
</organism>
<dbReference type="Gene3D" id="1.10.472.170">
    <property type="match status" value="1"/>
</dbReference>
<dbReference type="Pfam" id="PF00382">
    <property type="entry name" value="TFIIB"/>
    <property type="match status" value="2"/>
</dbReference>
<evidence type="ECO:0000259" key="3">
    <source>
        <dbReference type="SMART" id="SM00385"/>
    </source>
</evidence>
<protein>
    <recommendedName>
        <fullName evidence="3">Cyclin-like domain-containing protein</fullName>
    </recommendedName>
</protein>
<dbReference type="PANTHER" id="PTHR11618">
    <property type="entry name" value="TRANSCRIPTION INITIATION FACTOR IIB-RELATED"/>
    <property type="match status" value="1"/>
</dbReference>
<name>A0A6C0AV50_9ZZZZ</name>
<dbReference type="EMBL" id="MN738762">
    <property type="protein sequence ID" value="QHS83704.1"/>
    <property type="molecule type" value="Genomic_DNA"/>
</dbReference>
<accession>A0A6C0AV50</accession>
<reference evidence="4" key="1">
    <citation type="journal article" date="2020" name="Nature">
        <title>Giant virus diversity and host interactions through global metagenomics.</title>
        <authorList>
            <person name="Schulz F."/>
            <person name="Roux S."/>
            <person name="Paez-Espino D."/>
            <person name="Jungbluth S."/>
            <person name="Walsh D.A."/>
            <person name="Denef V.J."/>
            <person name="McMahon K.D."/>
            <person name="Konstantinidis K.T."/>
            <person name="Eloe-Fadrosh E.A."/>
            <person name="Kyrpides N.C."/>
            <person name="Woyke T."/>
        </authorList>
    </citation>
    <scope>NUCLEOTIDE SEQUENCE</scope>
    <source>
        <strain evidence="4">GVMAG-S-ERX555961-36</strain>
    </source>
</reference>
<sequence>MSCLSLSKIDEYETLFDINPPISDARPTGTLKIVICKDCNIPGTTHGLDTWECPNCGAFLEELIDNTAEWRMYPDGSRPESIRCSTVVNNLLPQSSKGTIILSNSNSNYSMRRTQKVHSWSAMTYKERCLNNIFQDISLRSLNGCILGNVTKLAHEYYKTVSDLYIARGVMRKGLIAACLFMACKKQGVPRTCQEIAEIFQISDKWVTRGNKKFTELWSRAGKEHISYRDDCQSMDYLARFCSKLYQDSGELLSKSRDVSSICKKNSILTQNTPVSIAAASIYMATTLLDIDTKVLRSDIAEVAKTSQVTIGKCYKEMLKYPQFFDSRIQ</sequence>
<dbReference type="SMART" id="SM00385">
    <property type="entry name" value="CYCLIN"/>
    <property type="match status" value="1"/>
</dbReference>
<dbReference type="Gene3D" id="1.10.472.10">
    <property type="entry name" value="Cyclin-like"/>
    <property type="match status" value="1"/>
</dbReference>
<dbReference type="SUPFAM" id="SSF47954">
    <property type="entry name" value="Cyclin-like"/>
    <property type="match status" value="2"/>
</dbReference>
<dbReference type="GO" id="GO:0017025">
    <property type="term" value="F:TBP-class protein binding"/>
    <property type="evidence" value="ECO:0007669"/>
    <property type="project" value="InterPro"/>
</dbReference>
<keyword evidence="1" id="KW-0805">Transcription regulation</keyword>
<evidence type="ECO:0000256" key="2">
    <source>
        <dbReference type="ARBA" id="ARBA00023163"/>
    </source>
</evidence>
<dbReference type="InterPro" id="IPR000812">
    <property type="entry name" value="TFIIB"/>
</dbReference>
<dbReference type="PRINTS" id="PR00685">
    <property type="entry name" value="TIFACTORIIB"/>
</dbReference>
<evidence type="ECO:0000256" key="1">
    <source>
        <dbReference type="ARBA" id="ARBA00023015"/>
    </source>
</evidence>
<dbReference type="AlphaFoldDB" id="A0A6C0AV50"/>
<keyword evidence="2" id="KW-0804">Transcription</keyword>
<proteinExistence type="predicted"/>
<evidence type="ECO:0000313" key="4">
    <source>
        <dbReference type="EMBL" id="QHS83704.1"/>
    </source>
</evidence>
<dbReference type="GO" id="GO:0005634">
    <property type="term" value="C:nucleus"/>
    <property type="evidence" value="ECO:0007669"/>
    <property type="project" value="TreeGrafter"/>
</dbReference>
<dbReference type="GO" id="GO:0097550">
    <property type="term" value="C:transcription preinitiation complex"/>
    <property type="evidence" value="ECO:0007669"/>
    <property type="project" value="TreeGrafter"/>
</dbReference>
<dbReference type="InterPro" id="IPR013763">
    <property type="entry name" value="Cyclin-like_dom"/>
</dbReference>
<dbReference type="InterPro" id="IPR036915">
    <property type="entry name" value="Cyclin-like_sf"/>
</dbReference>
<dbReference type="PANTHER" id="PTHR11618:SF13">
    <property type="entry name" value="TRANSCRIPTION INITIATION FACTOR IIB"/>
    <property type="match status" value="1"/>
</dbReference>
<feature type="domain" description="Cyclin-like" evidence="3">
    <location>
        <begin position="236"/>
        <end position="320"/>
    </location>
</feature>
<dbReference type="InterPro" id="IPR013150">
    <property type="entry name" value="TFIIB_cyclin"/>
</dbReference>
<dbReference type="GO" id="GO:0070897">
    <property type="term" value="P:transcription preinitiation complex assembly"/>
    <property type="evidence" value="ECO:0007669"/>
    <property type="project" value="InterPro"/>
</dbReference>